<organism evidence="2 3">
    <name type="scientific">Desulfoluna spongiiphila</name>
    <dbReference type="NCBI Taxonomy" id="419481"/>
    <lineage>
        <taxon>Bacteria</taxon>
        <taxon>Pseudomonadati</taxon>
        <taxon>Thermodesulfobacteriota</taxon>
        <taxon>Desulfobacteria</taxon>
        <taxon>Desulfobacterales</taxon>
        <taxon>Desulfolunaceae</taxon>
        <taxon>Desulfoluna</taxon>
    </lineage>
</organism>
<sequence length="107" mass="11365">MVEILVIMAAGMLIGYLLRRKKALFPILDRIVMAVIFLLLFVLGISVGLNETVVSSIHMIGVKAVVLTSGAVFGSVLCCGLAYRFFFAATFADTASDAADGEVPHEG</sequence>
<evidence type="ECO:0000313" key="3">
    <source>
        <dbReference type="Proteomes" id="UP000198870"/>
    </source>
</evidence>
<feature type="transmembrane region" description="Helical" evidence="1">
    <location>
        <begin position="27"/>
        <end position="48"/>
    </location>
</feature>
<dbReference type="RefSeq" id="WP_092214238.1">
    <property type="nucleotide sequence ID" value="NZ_FMUX01000021.1"/>
</dbReference>
<dbReference type="OrthoDB" id="5461279at2"/>
<dbReference type="AlphaFoldDB" id="A0A1G5IS27"/>
<keyword evidence="3" id="KW-1185">Reference proteome</keyword>
<name>A0A1G5IS27_9BACT</name>
<feature type="transmembrane region" description="Helical" evidence="1">
    <location>
        <begin position="60"/>
        <end position="83"/>
    </location>
</feature>
<dbReference type="Pfam" id="PF03956">
    <property type="entry name" value="Lys_export"/>
    <property type="match status" value="1"/>
</dbReference>
<keyword evidence="1" id="KW-0812">Transmembrane</keyword>
<dbReference type="InterPro" id="IPR005642">
    <property type="entry name" value="LysO"/>
</dbReference>
<evidence type="ECO:0008006" key="4">
    <source>
        <dbReference type="Google" id="ProtNLM"/>
    </source>
</evidence>
<accession>A0A1G5IS27</accession>
<evidence type="ECO:0000256" key="1">
    <source>
        <dbReference type="SAM" id="Phobius"/>
    </source>
</evidence>
<dbReference type="Proteomes" id="UP000198870">
    <property type="component" value="Unassembled WGS sequence"/>
</dbReference>
<keyword evidence="1" id="KW-0472">Membrane</keyword>
<reference evidence="2 3" key="1">
    <citation type="submission" date="2016-10" db="EMBL/GenBank/DDBJ databases">
        <authorList>
            <person name="de Groot N.N."/>
        </authorList>
    </citation>
    <scope>NUCLEOTIDE SEQUENCE [LARGE SCALE GENOMIC DNA]</scope>
    <source>
        <strain evidence="2 3">AA1</strain>
    </source>
</reference>
<proteinExistence type="predicted"/>
<dbReference type="EMBL" id="FMUX01000021">
    <property type="protein sequence ID" value="SCY78777.1"/>
    <property type="molecule type" value="Genomic_DNA"/>
</dbReference>
<gene>
    <name evidence="2" type="ORF">SAMN05216233_121104</name>
</gene>
<keyword evidence="1" id="KW-1133">Transmembrane helix</keyword>
<dbReference type="STRING" id="419481.SAMN05216233_121104"/>
<protein>
    <recommendedName>
        <fullName evidence="4">Lysine exporter LysO</fullName>
    </recommendedName>
</protein>
<evidence type="ECO:0000313" key="2">
    <source>
        <dbReference type="EMBL" id="SCY78777.1"/>
    </source>
</evidence>
<dbReference type="GO" id="GO:0015661">
    <property type="term" value="F:L-lysine efflux transmembrane transporter activity"/>
    <property type="evidence" value="ECO:0007669"/>
    <property type="project" value="InterPro"/>
</dbReference>